<accession>B8DP26</accession>
<dbReference type="Gene3D" id="3.90.950.20">
    <property type="entry name" value="CinA-like"/>
    <property type="match status" value="1"/>
</dbReference>
<evidence type="ECO:0000259" key="2">
    <source>
        <dbReference type="Pfam" id="PF02464"/>
    </source>
</evidence>
<feature type="region of interest" description="Disordered" evidence="1">
    <location>
        <begin position="1"/>
        <end position="47"/>
    </location>
</feature>
<proteinExistence type="predicted"/>
<feature type="domain" description="CinA C-terminal" evidence="2">
    <location>
        <begin position="55"/>
        <end position="202"/>
    </location>
</feature>
<dbReference type="OrthoDB" id="9801454at2"/>
<name>B8DP26_NITV9</name>
<dbReference type="HOGENOM" id="CLU_030805_1_1_7"/>
<dbReference type="InterPro" id="IPR008136">
    <property type="entry name" value="CinA_C"/>
</dbReference>
<evidence type="ECO:0000313" key="3">
    <source>
        <dbReference type="EMBL" id="ACL07858.1"/>
    </source>
</evidence>
<sequence>MPATPHAPHDAPSPLHPADAARSTPSTSSGTSTSSGISGTPIPPHSDDIHARVRLLGQRLTASGATLSTAESCTGGLIAARCTDVPGSSAWFTGGVVAYANEVKRDVLGVAPDLLAAHGAVSGPVVRAMAAGVRRLTGARFAVAVSGVAGPDGGTPEKPVGTVWVAVADGENVQAERFLFSGDRVAVRSATVDAALDMLLAMLPVMTPAVTPAVTPDA</sequence>
<gene>
    <name evidence="3" type="ordered locus">DvMF_0903</name>
</gene>
<dbReference type="eggNOG" id="COG1546">
    <property type="taxonomic scope" value="Bacteria"/>
</dbReference>
<dbReference type="STRING" id="883.DvMF_0903"/>
<evidence type="ECO:0000256" key="1">
    <source>
        <dbReference type="SAM" id="MobiDB-lite"/>
    </source>
</evidence>
<dbReference type="SUPFAM" id="SSF142433">
    <property type="entry name" value="CinA-like"/>
    <property type="match status" value="1"/>
</dbReference>
<organism evidence="3">
    <name type="scientific">Nitratidesulfovibrio vulgaris (strain DSM 19637 / Miyazaki F)</name>
    <name type="common">Desulfovibrio vulgaris</name>
    <dbReference type="NCBI Taxonomy" id="883"/>
    <lineage>
        <taxon>Bacteria</taxon>
        <taxon>Pseudomonadati</taxon>
        <taxon>Thermodesulfobacteriota</taxon>
        <taxon>Desulfovibrionia</taxon>
        <taxon>Desulfovibrionales</taxon>
        <taxon>Desulfovibrionaceae</taxon>
        <taxon>Nitratidesulfovibrio</taxon>
    </lineage>
</organism>
<feature type="compositionally biased region" description="Low complexity" evidence="1">
    <location>
        <begin position="23"/>
        <end position="40"/>
    </location>
</feature>
<dbReference type="InterPro" id="IPR036653">
    <property type="entry name" value="CinA-like_C"/>
</dbReference>
<dbReference type="NCBIfam" id="TIGR00199">
    <property type="entry name" value="PncC_domain"/>
    <property type="match status" value="1"/>
</dbReference>
<dbReference type="Pfam" id="PF02464">
    <property type="entry name" value="CinA"/>
    <property type="match status" value="1"/>
</dbReference>
<protein>
    <submittedName>
        <fullName evidence="3">CinA domain protein</fullName>
    </submittedName>
</protein>
<dbReference type="KEGG" id="dvm:DvMF_0903"/>
<reference evidence="3" key="1">
    <citation type="submission" date="2008-10" db="EMBL/GenBank/DDBJ databases">
        <title>Complete sequence of Desulfovibrio vulgaris str. 'Miyazaki F'.</title>
        <authorList>
            <person name="Lucas S."/>
            <person name="Copeland A."/>
            <person name="Lapidus A."/>
            <person name="Glavina del Rio T."/>
            <person name="Dalin E."/>
            <person name="Tice H."/>
            <person name="Bruce D."/>
            <person name="Goodwin L."/>
            <person name="Pitluck S."/>
            <person name="Sims D."/>
            <person name="Brettin T."/>
            <person name="Detter J.C."/>
            <person name="Han C."/>
            <person name="Larimer F."/>
            <person name="Land M."/>
            <person name="Hauser L."/>
            <person name="Kyrpides N."/>
            <person name="Mikhailova N."/>
            <person name="Hazen T.C."/>
            <person name="Richardson P."/>
        </authorList>
    </citation>
    <scope>NUCLEOTIDE SEQUENCE</scope>
    <source>
        <strain evidence="3">Miyazaki F</strain>
    </source>
</reference>
<dbReference type="EMBL" id="CP001197">
    <property type="protein sequence ID" value="ACL07858.1"/>
    <property type="molecule type" value="Genomic_DNA"/>
</dbReference>
<dbReference type="AlphaFoldDB" id="B8DP26"/>